<feature type="binding site" evidence="6">
    <location>
        <position position="172"/>
    </location>
    <ligand>
        <name>Mg(2+)</name>
        <dbReference type="ChEBI" id="CHEBI:18420"/>
        <label>1</label>
    </ligand>
</feature>
<reference evidence="9" key="1">
    <citation type="journal article" date="2014" name="Int. J. Syst. Evol. Microbiol.">
        <title>Complete genome sequence of Corynebacterium casei LMG S-19264T (=DSM 44701T), isolated from a smear-ripened cheese.</title>
        <authorList>
            <consortium name="US DOE Joint Genome Institute (JGI-PGF)"/>
            <person name="Walter F."/>
            <person name="Albersmeier A."/>
            <person name="Kalinowski J."/>
            <person name="Ruckert C."/>
        </authorList>
    </citation>
    <scope>NUCLEOTIDE SEQUENCE</scope>
    <source>
        <strain evidence="9">CGMCC 1.15085</strain>
    </source>
</reference>
<dbReference type="InterPro" id="IPR036691">
    <property type="entry name" value="Endo/exonu/phosph_ase_sf"/>
</dbReference>
<dbReference type="PANTHER" id="PTHR43250">
    <property type="entry name" value="EXODEOXYRIBONUCLEASE III"/>
    <property type="match status" value="1"/>
</dbReference>
<keyword evidence="3" id="KW-0378">Hydrolase</keyword>
<evidence type="ECO:0000256" key="3">
    <source>
        <dbReference type="ARBA" id="ARBA00022801"/>
    </source>
</evidence>
<feature type="site" description="Important for catalytic activity" evidence="7">
    <location>
        <position position="244"/>
    </location>
</feature>
<evidence type="ECO:0000313" key="9">
    <source>
        <dbReference type="EMBL" id="GGB47296.1"/>
    </source>
</evidence>
<gene>
    <name evidence="9" type="ORF">GCM10011492_43070</name>
</gene>
<name>A0A916TJD1_9MICO</name>
<feature type="active site" description="Proton acceptor" evidence="5">
    <location>
        <position position="274"/>
    </location>
</feature>
<comment type="similarity">
    <text evidence="1">Belongs to the DNA repair enzymes AP/ExoA family.</text>
</comment>
<feature type="binding site" evidence="6">
    <location>
        <position position="57"/>
    </location>
    <ligand>
        <name>Mg(2+)</name>
        <dbReference type="ChEBI" id="CHEBI:18420"/>
        <label>1</label>
    </ligand>
</feature>
<keyword evidence="2 6" id="KW-0479">Metal-binding</keyword>
<sequence>MGRAAYIDPITRTAERGERVLSVRVISANVNGIRATVRRGGLDWLAAQDADVLALQEVRASEAQLTTALEGTVFASWNVVQAPAAAAGRAGVAVLSKHPIIENAHGLPGFEDDGRWVEATVDVGGARVTVVSAYVHTGEAGTPKQDDKFAFLEAMGARMAELVTGDAVITGDFNICHTARDLKNWKGNRGKSGFLPEEQKYLTSWFEAGWVDVVREQVGDVDGPYTWWSWRGKAFDNDSGWRIDYVLDSPSLAARVDRHVIGRAASYSERWSDHAAVVVDHH</sequence>
<feature type="binding site" evidence="6">
    <location>
        <position position="174"/>
    </location>
    <ligand>
        <name>Mg(2+)</name>
        <dbReference type="ChEBI" id="CHEBI:18420"/>
        <label>1</label>
    </ligand>
</feature>
<comment type="cofactor">
    <cofactor evidence="6">
        <name>Mg(2+)</name>
        <dbReference type="ChEBI" id="CHEBI:18420"/>
    </cofactor>
    <cofactor evidence="6">
        <name>Mn(2+)</name>
        <dbReference type="ChEBI" id="CHEBI:29035"/>
    </cofactor>
    <text evidence="6">Probably binds two magnesium or manganese ions per subunit.</text>
</comment>
<dbReference type="InterPro" id="IPR005135">
    <property type="entry name" value="Endo/exonuclease/phosphatase"/>
</dbReference>
<dbReference type="Proteomes" id="UP000636793">
    <property type="component" value="Unassembled WGS sequence"/>
</dbReference>
<dbReference type="PANTHER" id="PTHR43250:SF2">
    <property type="entry name" value="EXODEOXYRIBONUCLEASE III"/>
    <property type="match status" value="1"/>
</dbReference>
<evidence type="ECO:0000256" key="4">
    <source>
        <dbReference type="ARBA" id="ARBA00022842"/>
    </source>
</evidence>
<dbReference type="Gene3D" id="3.60.10.10">
    <property type="entry name" value="Endonuclease/exonuclease/phosphatase"/>
    <property type="match status" value="1"/>
</dbReference>
<feature type="active site" description="Proton donor/acceptor" evidence="5">
    <location>
        <position position="172"/>
    </location>
</feature>
<dbReference type="NCBIfam" id="TIGR00633">
    <property type="entry name" value="xth"/>
    <property type="match status" value="1"/>
</dbReference>
<evidence type="ECO:0000256" key="5">
    <source>
        <dbReference type="PIRSR" id="PIRSR604808-1"/>
    </source>
</evidence>
<keyword evidence="4 6" id="KW-0460">Magnesium</keyword>
<reference evidence="9" key="2">
    <citation type="submission" date="2020-09" db="EMBL/GenBank/DDBJ databases">
        <authorList>
            <person name="Sun Q."/>
            <person name="Zhou Y."/>
        </authorList>
    </citation>
    <scope>NUCLEOTIDE SEQUENCE</scope>
    <source>
        <strain evidence="9">CGMCC 1.15085</strain>
    </source>
</reference>
<evidence type="ECO:0000313" key="10">
    <source>
        <dbReference type="Proteomes" id="UP000636793"/>
    </source>
</evidence>
<feature type="domain" description="Endonuclease/exonuclease/phosphatase" evidence="8">
    <location>
        <begin position="27"/>
        <end position="274"/>
    </location>
</feature>
<dbReference type="GO" id="GO:0008311">
    <property type="term" value="F:double-stranded DNA 3'-5' DNA exonuclease activity"/>
    <property type="evidence" value="ECO:0007669"/>
    <property type="project" value="InterPro"/>
</dbReference>
<feature type="binding site" evidence="6">
    <location>
        <position position="29"/>
    </location>
    <ligand>
        <name>Mg(2+)</name>
        <dbReference type="ChEBI" id="CHEBI:18420"/>
        <label>1</label>
    </ligand>
</feature>
<evidence type="ECO:0000256" key="1">
    <source>
        <dbReference type="ARBA" id="ARBA00007092"/>
    </source>
</evidence>
<dbReference type="GO" id="GO:0046872">
    <property type="term" value="F:metal ion binding"/>
    <property type="evidence" value="ECO:0007669"/>
    <property type="project" value="UniProtKB-KW"/>
</dbReference>
<keyword evidence="6" id="KW-0464">Manganese</keyword>
<feature type="active site" evidence="5">
    <location>
        <position position="134"/>
    </location>
</feature>
<feature type="site" description="Interaction with DNA substrate" evidence="7">
    <location>
        <position position="274"/>
    </location>
</feature>
<comment type="caution">
    <text evidence="9">The sequence shown here is derived from an EMBL/GenBank/DDBJ whole genome shotgun (WGS) entry which is preliminary data.</text>
</comment>
<feature type="binding site" evidence="6">
    <location>
        <position position="273"/>
    </location>
    <ligand>
        <name>Mg(2+)</name>
        <dbReference type="ChEBI" id="CHEBI:18420"/>
        <label>1</label>
    </ligand>
</feature>
<dbReference type="InterPro" id="IPR037493">
    <property type="entry name" value="ExoIII-like"/>
</dbReference>
<accession>A0A916TJD1</accession>
<evidence type="ECO:0000256" key="6">
    <source>
        <dbReference type="PIRSR" id="PIRSR604808-2"/>
    </source>
</evidence>
<organism evidence="9 10">
    <name type="scientific">Flexivirga endophytica</name>
    <dbReference type="NCBI Taxonomy" id="1849103"/>
    <lineage>
        <taxon>Bacteria</taxon>
        <taxon>Bacillati</taxon>
        <taxon>Actinomycetota</taxon>
        <taxon>Actinomycetes</taxon>
        <taxon>Micrococcales</taxon>
        <taxon>Dermacoccaceae</taxon>
        <taxon>Flexivirga</taxon>
    </lineage>
</organism>
<dbReference type="InterPro" id="IPR004808">
    <property type="entry name" value="AP_endonuc_1"/>
</dbReference>
<evidence type="ECO:0000256" key="2">
    <source>
        <dbReference type="ARBA" id="ARBA00022723"/>
    </source>
</evidence>
<feature type="site" description="Transition state stabilizer" evidence="7">
    <location>
        <position position="174"/>
    </location>
</feature>
<protein>
    <submittedName>
        <fullName evidence="9">Exodeoxyribonuclease</fullName>
    </submittedName>
</protein>
<dbReference type="EMBL" id="BMHI01000008">
    <property type="protein sequence ID" value="GGB47296.1"/>
    <property type="molecule type" value="Genomic_DNA"/>
</dbReference>
<dbReference type="AlphaFoldDB" id="A0A916TJD1"/>
<dbReference type="PROSITE" id="PS51435">
    <property type="entry name" value="AP_NUCLEASE_F1_4"/>
    <property type="match status" value="1"/>
</dbReference>
<feature type="binding site" evidence="6">
    <location>
        <position position="274"/>
    </location>
    <ligand>
        <name>Mg(2+)</name>
        <dbReference type="ChEBI" id="CHEBI:18420"/>
        <label>1</label>
    </ligand>
</feature>
<dbReference type="SUPFAM" id="SSF56219">
    <property type="entry name" value="DNase I-like"/>
    <property type="match status" value="1"/>
</dbReference>
<evidence type="ECO:0000256" key="7">
    <source>
        <dbReference type="PIRSR" id="PIRSR604808-3"/>
    </source>
</evidence>
<dbReference type="GO" id="GO:0006281">
    <property type="term" value="P:DNA repair"/>
    <property type="evidence" value="ECO:0007669"/>
    <property type="project" value="InterPro"/>
</dbReference>
<evidence type="ECO:0000259" key="8">
    <source>
        <dbReference type="Pfam" id="PF03372"/>
    </source>
</evidence>
<dbReference type="Pfam" id="PF03372">
    <property type="entry name" value="Exo_endo_phos"/>
    <property type="match status" value="1"/>
</dbReference>
<proteinExistence type="inferred from homology"/>
<keyword evidence="10" id="KW-1185">Reference proteome</keyword>